<comment type="caution">
    <text evidence="1">The sequence shown here is derived from an EMBL/GenBank/DDBJ whole genome shotgun (WGS) entry which is preliminary data.</text>
</comment>
<evidence type="ECO:0000313" key="1">
    <source>
        <dbReference type="EMBL" id="KKK94853.1"/>
    </source>
</evidence>
<feature type="non-terminal residue" evidence="1">
    <location>
        <position position="1"/>
    </location>
</feature>
<name>A0A0F8ZM03_9ZZZZ</name>
<dbReference type="AlphaFoldDB" id="A0A0F8ZM03"/>
<gene>
    <name evidence="1" type="ORF">LCGC14_2678680</name>
</gene>
<proteinExistence type="predicted"/>
<sequence length="300" mass="34459">ELNEGSKSYMSDKGFYVITVDARENPNYIQRKRIIPGLASFEWVQSIFEEYGENADGARYRVKGLFPTHKEGTYYGDKLAHARKQGRVGDYPHDITYPVYTFSDYGDRWTATIFVQFIKGRIRIIDDYWDYEGGGAPEWANVLKAKGYNYFDHIAGPDMNPQTGSNKKPFATGQLLQDTLLKLGFSVTPCAAHDFDSGIRSTVDIWNLFEINEPECTTFLQAASGYGKQKNLRLSTSDHPVYHDQVAATWHRHIMDATRHLGVMYKIHQYRGDIIKGLNDYKSLGPNKSPWRKNIYKKRN</sequence>
<organism evidence="1">
    <name type="scientific">marine sediment metagenome</name>
    <dbReference type="NCBI Taxonomy" id="412755"/>
    <lineage>
        <taxon>unclassified sequences</taxon>
        <taxon>metagenomes</taxon>
        <taxon>ecological metagenomes</taxon>
    </lineage>
</organism>
<reference evidence="1" key="1">
    <citation type="journal article" date="2015" name="Nature">
        <title>Complex archaea that bridge the gap between prokaryotes and eukaryotes.</title>
        <authorList>
            <person name="Spang A."/>
            <person name="Saw J.H."/>
            <person name="Jorgensen S.L."/>
            <person name="Zaremba-Niedzwiedzka K."/>
            <person name="Martijn J."/>
            <person name="Lind A.E."/>
            <person name="van Eijk R."/>
            <person name="Schleper C."/>
            <person name="Guy L."/>
            <person name="Ettema T.J."/>
        </authorList>
    </citation>
    <scope>NUCLEOTIDE SEQUENCE</scope>
</reference>
<dbReference type="EMBL" id="LAZR01047167">
    <property type="protein sequence ID" value="KKK94853.1"/>
    <property type="molecule type" value="Genomic_DNA"/>
</dbReference>
<accession>A0A0F8ZM03</accession>
<protein>
    <submittedName>
        <fullName evidence="1">Uncharacterized protein</fullName>
    </submittedName>
</protein>